<reference evidence="2 3" key="1">
    <citation type="submission" date="2018-01" db="EMBL/GenBank/DDBJ databases">
        <title>Genome characterization of the sugarcane-associated fungus Trichoderma ghanense CCMA-1212 and their application in lignocelulose bioconversion.</title>
        <authorList>
            <person name="Steindorff A.S."/>
            <person name="Mendes T.D."/>
            <person name="Vilela E.S.D."/>
            <person name="Rodrigues D.S."/>
            <person name="Formighieri E.F."/>
            <person name="Melo I.S."/>
            <person name="Favaro L.C.L."/>
        </authorList>
    </citation>
    <scope>NUCLEOTIDE SEQUENCE [LARGE SCALE GENOMIC DNA]</scope>
    <source>
        <strain evidence="2 3">CCMA-1212</strain>
    </source>
</reference>
<sequence>MVSKLSNGHHQQPRFLIWGGNGWIAGQLKRLLEEQGKDVHTTTIRMENREAVLSELLLTKPTHVLNAAGCTGRPNVDWCEDNKPQTVRSNAIGTLNLADACFQANIHCTIFATGCIYQYDKTHPIGGRGYTEEDGPNFEGSFYSLIKSHVEPVLRSYPNCLILRLRMPVSDDLHPRNFVTKLLSYEKVVNIPNSNTILHDLLPASIVLAEHGETGVYNFTNPGAISHNEVLTLFKEIVRPGLSWQNFTLEEQAKVIKAGRSNCSLDTTKLETKLKEYQYEVPGIHEAYEKCFERMKVAGIE</sequence>
<gene>
    <name evidence="2" type="ORF">CCMA1212_000875</name>
</gene>
<feature type="domain" description="RmlD-like substrate binding" evidence="1">
    <location>
        <begin position="15"/>
        <end position="185"/>
    </location>
</feature>
<organism evidence="2 3">
    <name type="scientific">Trichoderma ghanense</name>
    <dbReference type="NCBI Taxonomy" id="65468"/>
    <lineage>
        <taxon>Eukaryota</taxon>
        <taxon>Fungi</taxon>
        <taxon>Dikarya</taxon>
        <taxon>Ascomycota</taxon>
        <taxon>Pezizomycotina</taxon>
        <taxon>Sordariomycetes</taxon>
        <taxon>Hypocreomycetidae</taxon>
        <taxon>Hypocreales</taxon>
        <taxon>Hypocreaceae</taxon>
        <taxon>Trichoderma</taxon>
    </lineage>
</organism>
<evidence type="ECO:0000313" key="3">
    <source>
        <dbReference type="Proteomes" id="UP001642720"/>
    </source>
</evidence>
<evidence type="ECO:0000259" key="1">
    <source>
        <dbReference type="Pfam" id="PF04321"/>
    </source>
</evidence>
<dbReference type="PANTHER" id="PTHR10491:SF4">
    <property type="entry name" value="METHIONINE ADENOSYLTRANSFERASE 2 SUBUNIT BETA"/>
    <property type="match status" value="1"/>
</dbReference>
<name>A0ABY2HFG8_9HYPO</name>
<protein>
    <recommendedName>
        <fullName evidence="1">RmlD-like substrate binding domain-containing protein</fullName>
    </recommendedName>
</protein>
<dbReference type="EMBL" id="PPTA01000001">
    <property type="protein sequence ID" value="TFB07057.1"/>
    <property type="molecule type" value="Genomic_DNA"/>
</dbReference>
<dbReference type="Pfam" id="PF04321">
    <property type="entry name" value="RmlD_sub_bind"/>
    <property type="match status" value="1"/>
</dbReference>
<dbReference type="Proteomes" id="UP001642720">
    <property type="component" value="Unassembled WGS sequence"/>
</dbReference>
<dbReference type="Gene3D" id="3.40.50.720">
    <property type="entry name" value="NAD(P)-binding Rossmann-like Domain"/>
    <property type="match status" value="1"/>
</dbReference>
<dbReference type="InterPro" id="IPR036291">
    <property type="entry name" value="NAD(P)-bd_dom_sf"/>
</dbReference>
<evidence type="ECO:0000313" key="2">
    <source>
        <dbReference type="EMBL" id="TFB07057.1"/>
    </source>
</evidence>
<dbReference type="CDD" id="cd05254">
    <property type="entry name" value="dTDP_HR_like_SDR_e"/>
    <property type="match status" value="1"/>
</dbReference>
<accession>A0ABY2HFG8</accession>
<dbReference type="RefSeq" id="XP_073563258.1">
    <property type="nucleotide sequence ID" value="XM_073698326.1"/>
</dbReference>
<dbReference type="SUPFAM" id="SSF51735">
    <property type="entry name" value="NAD(P)-binding Rossmann-fold domains"/>
    <property type="match status" value="1"/>
</dbReference>
<proteinExistence type="predicted"/>
<dbReference type="InterPro" id="IPR005913">
    <property type="entry name" value="dTDP_dehydrorham_reduct"/>
</dbReference>
<dbReference type="PANTHER" id="PTHR10491">
    <property type="entry name" value="DTDP-4-DEHYDRORHAMNOSE REDUCTASE"/>
    <property type="match status" value="1"/>
</dbReference>
<dbReference type="GeneID" id="300572776"/>
<keyword evidence="3" id="KW-1185">Reference proteome</keyword>
<comment type="caution">
    <text evidence="2">The sequence shown here is derived from an EMBL/GenBank/DDBJ whole genome shotgun (WGS) entry which is preliminary data.</text>
</comment>
<dbReference type="InterPro" id="IPR029903">
    <property type="entry name" value="RmlD-like-bd"/>
</dbReference>